<protein>
    <submittedName>
        <fullName evidence="1">Head-tail adaptor protein</fullName>
    </submittedName>
</protein>
<dbReference type="InterPro" id="IPR008767">
    <property type="entry name" value="Phage_SPP1_head-tail_adaptor"/>
</dbReference>
<dbReference type="InterPro" id="IPR038666">
    <property type="entry name" value="SSP1_head-tail_sf"/>
</dbReference>
<dbReference type="GeneID" id="97176674"/>
<evidence type="ECO:0000313" key="1">
    <source>
        <dbReference type="EMBL" id="PJO75493.1"/>
    </source>
</evidence>
<reference evidence="1 2" key="1">
    <citation type="submission" date="2017-11" db="EMBL/GenBank/DDBJ databases">
        <title>Revising the taxonomy of the Acinetobacter lwoffii group: the description of Acinetobacter pseudolwoffii sp. nov. and emended description of Acinetobacter lwoffii.</title>
        <authorList>
            <person name="Nemec A."/>
            <person name="Radolfova-Krizova L."/>
        </authorList>
    </citation>
    <scope>NUCLEOTIDE SEQUENCE [LARGE SCALE GENOMIC DNA]</scope>
    <source>
        <strain evidence="1 2">ANC 5044</strain>
    </source>
</reference>
<dbReference type="AlphaFoldDB" id="A0A2H9YS67"/>
<sequence>MRAGPLRHRIRIEAFTETQDKTTGRITQAWTEFCTVWGKHEALSTRDQLQAQAIDSSMTARCRIRYSSKASQIDSTMRLYFRDKYWKIDGDPVPDNESGLEWLTLNLAEGESEWHQSS</sequence>
<dbReference type="NCBIfam" id="TIGR01563">
    <property type="entry name" value="gp16_SPP1"/>
    <property type="match status" value="1"/>
</dbReference>
<accession>A0A2H9YS67</accession>
<proteinExistence type="predicted"/>
<dbReference type="Gene3D" id="2.40.10.270">
    <property type="entry name" value="Bacteriophage SPP1 head-tail adaptor protein"/>
    <property type="match status" value="1"/>
</dbReference>
<evidence type="ECO:0000313" key="2">
    <source>
        <dbReference type="Proteomes" id="UP000243446"/>
    </source>
</evidence>
<dbReference type="RefSeq" id="WP_100535067.1">
    <property type="nucleotide sequence ID" value="NZ_CBDBYO010000017.1"/>
</dbReference>
<organism evidence="1 2">
    <name type="scientific">Acinetobacter pseudolwoffii</name>
    <dbReference type="NCBI Taxonomy" id="2053287"/>
    <lineage>
        <taxon>Bacteria</taxon>
        <taxon>Pseudomonadati</taxon>
        <taxon>Pseudomonadota</taxon>
        <taxon>Gammaproteobacteria</taxon>
        <taxon>Moraxellales</taxon>
        <taxon>Moraxellaceae</taxon>
        <taxon>Acinetobacter</taxon>
    </lineage>
</organism>
<name>A0A2H9YS67_9GAMM</name>
<dbReference type="Proteomes" id="UP000243446">
    <property type="component" value="Unassembled WGS sequence"/>
</dbReference>
<dbReference type="Pfam" id="PF05521">
    <property type="entry name" value="Phage_HCP"/>
    <property type="match status" value="1"/>
</dbReference>
<comment type="caution">
    <text evidence="1">The sequence shown here is derived from an EMBL/GenBank/DDBJ whole genome shotgun (WGS) entry which is preliminary data.</text>
</comment>
<gene>
    <name evidence="1" type="ORF">CWI32_08155</name>
</gene>
<dbReference type="EMBL" id="PHRG01000003">
    <property type="protein sequence ID" value="PJO75493.1"/>
    <property type="molecule type" value="Genomic_DNA"/>
</dbReference>